<name>A0A1B2J7S1_PICPA</name>
<feature type="compositionally biased region" description="Low complexity" evidence="1">
    <location>
        <begin position="203"/>
        <end position="246"/>
    </location>
</feature>
<dbReference type="Proteomes" id="UP000094565">
    <property type="component" value="Chromosome 1"/>
</dbReference>
<evidence type="ECO:0000313" key="2">
    <source>
        <dbReference type="EMBL" id="ANZ73995.1"/>
    </source>
</evidence>
<dbReference type="EMBL" id="CP014584">
    <property type="protein sequence ID" value="ANZ73995.1"/>
    <property type="molecule type" value="Genomic_DNA"/>
</dbReference>
<feature type="compositionally biased region" description="Basic residues" evidence="1">
    <location>
        <begin position="162"/>
        <end position="172"/>
    </location>
</feature>
<keyword evidence="3" id="KW-1185">Reference proteome</keyword>
<dbReference type="AlphaFoldDB" id="A0A1B2J7S1"/>
<accession>A0A1B2J7S1</accession>
<gene>
    <name evidence="2" type="ORF">ATY40_BA7501323</name>
</gene>
<evidence type="ECO:0000313" key="3">
    <source>
        <dbReference type="Proteomes" id="UP000094565"/>
    </source>
</evidence>
<reference evidence="2 3" key="1">
    <citation type="submission" date="2016-02" db="EMBL/GenBank/DDBJ databases">
        <title>Comparative genomic and transcriptomic foundation for Pichia pastoris.</title>
        <authorList>
            <person name="Love K.R."/>
            <person name="Shah K.A."/>
            <person name="Whittaker C.A."/>
            <person name="Wu J."/>
            <person name="Bartlett M.C."/>
            <person name="Ma D."/>
            <person name="Leeson R.L."/>
            <person name="Priest M."/>
            <person name="Young S.K."/>
            <person name="Love J.C."/>
        </authorList>
    </citation>
    <scope>NUCLEOTIDE SEQUENCE [LARGE SCALE GENOMIC DNA]</scope>
    <source>
        <strain evidence="2 3">ATCC 28485</strain>
    </source>
</reference>
<protein>
    <submittedName>
        <fullName evidence="2">BA75_01323T0</fullName>
    </submittedName>
</protein>
<feature type="region of interest" description="Disordered" evidence="1">
    <location>
        <begin position="138"/>
        <end position="246"/>
    </location>
</feature>
<dbReference type="OrthoDB" id="8189076at2759"/>
<feature type="compositionally biased region" description="Polar residues" evidence="1">
    <location>
        <begin position="173"/>
        <end position="202"/>
    </location>
</feature>
<proteinExistence type="predicted"/>
<sequence length="263" mass="29774">MKDFQVEIKLENDDSSQPSQKYLMETVTIKDLESGQLDIDLLLSHISLLKEKLSHLRYQMVSSLKLLASVDNSTGPSGFFQTVSAQVSDIKRDIEDYHQELQKVLPVVRFCKIKMGLSPNDSVKVTKHEVKIQYPNGAGALVGSVPGSNDKQDRRVLQQKKTAVRKPRKNIKKTPNINQPGHTPSSLGNANGNAQTPMYQMNLQSQQQLQQSPQIQQQQHQLQQQPPLQQSQQHPQAQQQPQQLQYEQYTQQDYGSANQPILL</sequence>
<organism evidence="2 3">
    <name type="scientific">Komagataella pastoris</name>
    <name type="common">Yeast</name>
    <name type="synonym">Pichia pastoris</name>
    <dbReference type="NCBI Taxonomy" id="4922"/>
    <lineage>
        <taxon>Eukaryota</taxon>
        <taxon>Fungi</taxon>
        <taxon>Dikarya</taxon>
        <taxon>Ascomycota</taxon>
        <taxon>Saccharomycotina</taxon>
        <taxon>Pichiomycetes</taxon>
        <taxon>Pichiales</taxon>
        <taxon>Pichiaceae</taxon>
        <taxon>Komagataella</taxon>
    </lineage>
</organism>
<evidence type="ECO:0000256" key="1">
    <source>
        <dbReference type="SAM" id="MobiDB-lite"/>
    </source>
</evidence>